<dbReference type="Gene3D" id="3.10.50.40">
    <property type="match status" value="1"/>
</dbReference>
<dbReference type="EMBL" id="JBBUTF010000003">
    <property type="protein sequence ID" value="MEK8025143.1"/>
    <property type="molecule type" value="Genomic_DNA"/>
</dbReference>
<keyword evidence="11" id="KW-0697">Rotamase</keyword>
<evidence type="ECO:0000256" key="2">
    <source>
        <dbReference type="ARBA" id="ARBA00022475"/>
    </source>
</evidence>
<dbReference type="RefSeq" id="WP_341372923.1">
    <property type="nucleotide sequence ID" value="NZ_JBBUTF010000003.1"/>
</dbReference>
<dbReference type="PANTHER" id="PTHR47529">
    <property type="entry name" value="PEPTIDYL-PROLYL CIS-TRANS ISOMERASE D"/>
    <property type="match status" value="1"/>
</dbReference>
<evidence type="ECO:0000313" key="14">
    <source>
        <dbReference type="Proteomes" id="UP001368500"/>
    </source>
</evidence>
<keyword evidence="6" id="KW-0472">Membrane</keyword>
<reference evidence="13 14" key="1">
    <citation type="submission" date="2024-04" db="EMBL/GenBank/DDBJ databases">
        <title>Novel species of the genus Ideonella isolated from streams.</title>
        <authorList>
            <person name="Lu H."/>
        </authorList>
    </citation>
    <scope>NUCLEOTIDE SEQUENCE [LARGE SCALE GENOMIC DNA]</scope>
    <source>
        <strain evidence="13 14">BYS139W</strain>
    </source>
</reference>
<evidence type="ECO:0000313" key="13">
    <source>
        <dbReference type="EMBL" id="MEK8025143.1"/>
    </source>
</evidence>
<comment type="subcellular location">
    <subcellularLocation>
        <location evidence="1">Cell inner membrane</location>
        <topology evidence="1">Single-pass type II membrane protein</topology>
        <orientation evidence="1">Periplasmic side</orientation>
    </subcellularLocation>
</comment>
<comment type="similarity">
    <text evidence="8">Belongs to the PpiD chaperone family.</text>
</comment>
<keyword evidence="3" id="KW-0997">Cell inner membrane</keyword>
<dbReference type="PROSITE" id="PS50198">
    <property type="entry name" value="PPIC_PPIASE_2"/>
    <property type="match status" value="1"/>
</dbReference>
<keyword evidence="4" id="KW-0812">Transmembrane</keyword>
<gene>
    <name evidence="13" type="ORF">AACH11_04100</name>
</gene>
<keyword evidence="2" id="KW-1003">Cell membrane</keyword>
<dbReference type="InterPro" id="IPR000297">
    <property type="entry name" value="PPIase_PpiC"/>
</dbReference>
<evidence type="ECO:0000256" key="1">
    <source>
        <dbReference type="ARBA" id="ARBA00004382"/>
    </source>
</evidence>
<evidence type="ECO:0000256" key="11">
    <source>
        <dbReference type="PROSITE-ProRule" id="PRU00278"/>
    </source>
</evidence>
<dbReference type="InterPro" id="IPR052029">
    <property type="entry name" value="PpiD_chaperone"/>
</dbReference>
<evidence type="ECO:0000256" key="3">
    <source>
        <dbReference type="ARBA" id="ARBA00022519"/>
    </source>
</evidence>
<organism evidence="13 14">
    <name type="scientific">Pseudaquabacterium rugosum</name>
    <dbReference type="NCBI Taxonomy" id="2984194"/>
    <lineage>
        <taxon>Bacteria</taxon>
        <taxon>Pseudomonadati</taxon>
        <taxon>Pseudomonadota</taxon>
        <taxon>Betaproteobacteria</taxon>
        <taxon>Burkholderiales</taxon>
        <taxon>Sphaerotilaceae</taxon>
        <taxon>Pseudaquabacterium</taxon>
    </lineage>
</organism>
<keyword evidence="5" id="KW-1133">Transmembrane helix</keyword>
<dbReference type="Pfam" id="PF13616">
    <property type="entry name" value="Rotamase_3"/>
    <property type="match status" value="1"/>
</dbReference>
<dbReference type="Proteomes" id="UP001368500">
    <property type="component" value="Unassembled WGS sequence"/>
</dbReference>
<comment type="caution">
    <text evidence="13">The sequence shown here is derived from an EMBL/GenBank/DDBJ whole genome shotgun (WGS) entry which is preliminary data.</text>
</comment>
<dbReference type="GO" id="GO:0003755">
    <property type="term" value="F:peptidyl-prolyl cis-trans isomerase activity"/>
    <property type="evidence" value="ECO:0007669"/>
    <property type="project" value="UniProtKB-EC"/>
</dbReference>
<accession>A0ABU9B6G4</accession>
<dbReference type="PANTHER" id="PTHR47529:SF1">
    <property type="entry name" value="PERIPLASMIC CHAPERONE PPID"/>
    <property type="match status" value="1"/>
</dbReference>
<evidence type="ECO:0000256" key="6">
    <source>
        <dbReference type="ARBA" id="ARBA00023136"/>
    </source>
</evidence>
<keyword evidence="14" id="KW-1185">Reference proteome</keyword>
<dbReference type="Pfam" id="PF13624">
    <property type="entry name" value="SurA_N_3"/>
    <property type="match status" value="1"/>
</dbReference>
<dbReference type="SUPFAM" id="SSF54534">
    <property type="entry name" value="FKBP-like"/>
    <property type="match status" value="1"/>
</dbReference>
<evidence type="ECO:0000256" key="9">
    <source>
        <dbReference type="ARBA" id="ARBA00040743"/>
    </source>
</evidence>
<protein>
    <recommendedName>
        <fullName evidence="9">Periplasmic chaperone PpiD</fullName>
    </recommendedName>
    <alternativeName>
        <fullName evidence="10">Periplasmic folding chaperone</fullName>
    </alternativeName>
</protein>
<evidence type="ECO:0000256" key="7">
    <source>
        <dbReference type="ARBA" id="ARBA00023186"/>
    </source>
</evidence>
<proteinExistence type="inferred from homology"/>
<dbReference type="SUPFAM" id="SSF109998">
    <property type="entry name" value="Triger factor/SurA peptide-binding domain-like"/>
    <property type="match status" value="1"/>
</dbReference>
<keyword evidence="7" id="KW-0143">Chaperone</keyword>
<evidence type="ECO:0000256" key="5">
    <source>
        <dbReference type="ARBA" id="ARBA00022989"/>
    </source>
</evidence>
<evidence type="ECO:0000256" key="10">
    <source>
        <dbReference type="ARBA" id="ARBA00042775"/>
    </source>
</evidence>
<evidence type="ECO:0000256" key="8">
    <source>
        <dbReference type="ARBA" id="ARBA00038408"/>
    </source>
</evidence>
<name>A0ABU9B6G4_9BURK</name>
<dbReference type="InterPro" id="IPR046357">
    <property type="entry name" value="PPIase_dom_sf"/>
</dbReference>
<dbReference type="Gene3D" id="1.10.4030.10">
    <property type="entry name" value="Porin chaperone SurA, peptide-binding domain"/>
    <property type="match status" value="1"/>
</dbReference>
<sequence>MFDFVRSHSRWLQLGLLALILPSFVVFGVQGYSSMTDGANASVAEVDGHKITQAEWDARVQQQAERLRAQMPDLDPKLLDGPQAREEALKALVDARVLQTATDTLRLTALGDERLQRLFTQDPQMAAFRNADGSLNKDLLAAQGMSSAALAGQLRRDYLLRQVQGGIAGTALVPAAVADRGLDAVLQRRAVQFTRLAVQDQAGRVNPTDAELTAYFDAHRNDFRTPEQAEVQYVVLQLDALKQGLSVSEDELRKYYDENAARYTAAEERRARHILITADKDAAADVKAKAKARAEELLAEARKNPAGFADLAKKHSQDPGSAANGGDLDFFGRGAMVKPFEDAAFALKPGEISPVIQSDFGFHIIQLEAVRGGQKQAFEAVRAQIEDEVRKQLATRRWAEAAEQFSNTVYEQSDSLQPVADKLKLTVQTATVGRQAAAGAQGALASAKLLAAIYGDEALKNKRNTDAIEIGPNQLAAARVVRHQPAAQRPLEQVRDVVRQAVALQQAKDVTAKAAAALLAQVKAQPTLALASGATIARNQPGDLPREAVLAILAADARQLPAATAVALADGSWLVARITEVLPRAVPAEQAQALQAQVRAAWGRAEADAYLEALKTRFHVSLSDKAKAVAQAAAASAAAAR</sequence>
<dbReference type="InterPro" id="IPR027304">
    <property type="entry name" value="Trigger_fact/SurA_dom_sf"/>
</dbReference>
<keyword evidence="11 13" id="KW-0413">Isomerase</keyword>
<evidence type="ECO:0000256" key="4">
    <source>
        <dbReference type="ARBA" id="ARBA00022692"/>
    </source>
</evidence>
<evidence type="ECO:0000259" key="12">
    <source>
        <dbReference type="PROSITE" id="PS50198"/>
    </source>
</evidence>
<feature type="domain" description="PpiC" evidence="12">
    <location>
        <begin position="266"/>
        <end position="369"/>
    </location>
</feature>